<dbReference type="InterPro" id="IPR007742">
    <property type="entry name" value="NosD_dom"/>
</dbReference>
<dbReference type="Pfam" id="PF05048">
    <property type="entry name" value="NosD"/>
    <property type="match status" value="1"/>
</dbReference>
<dbReference type="Proteomes" id="UP000093111">
    <property type="component" value="Unassembled WGS sequence"/>
</dbReference>
<dbReference type="SUPFAM" id="SSF51126">
    <property type="entry name" value="Pectin lyase-like"/>
    <property type="match status" value="1"/>
</dbReference>
<protein>
    <recommendedName>
        <fullName evidence="2">Periplasmic copper-binding protein NosD beta helix domain-containing protein</fullName>
    </recommendedName>
</protein>
<dbReference type="Gene3D" id="2.160.20.10">
    <property type="entry name" value="Single-stranded right-handed beta-helix, Pectin lyase-like"/>
    <property type="match status" value="1"/>
</dbReference>
<evidence type="ECO:0000256" key="1">
    <source>
        <dbReference type="SAM" id="SignalP"/>
    </source>
</evidence>
<evidence type="ECO:0000313" key="4">
    <source>
        <dbReference type="Proteomes" id="UP000093111"/>
    </source>
</evidence>
<dbReference type="InterPro" id="IPR011050">
    <property type="entry name" value="Pectin_lyase_fold/virulence"/>
</dbReference>
<dbReference type="PATRIC" id="fig|1612624.7.peg.850"/>
<dbReference type="OrthoDB" id="7200459at2"/>
<evidence type="ECO:0000313" key="3">
    <source>
        <dbReference type="EMBL" id="OBZ96903.1"/>
    </source>
</evidence>
<dbReference type="EMBL" id="LGLV01000004">
    <property type="protein sequence ID" value="OBZ96903.1"/>
    <property type="molecule type" value="Genomic_DNA"/>
</dbReference>
<name>A0A1C7P6N3_9HYPH</name>
<sequence length="357" mass="37184">MMSAAKTAAATSAAVLLYLCSGTAHPALAKPMQCAPDVTAAATAPATPQAASVEIRCDLSLAPTDVISKRLIFSGAKASGATLDCNGATLDGSRSTLNFGKPTVLIRSTKSKTGDWSVPSDITVRNCVIRGSLRLQGLGTNGQAKEVQLSSLTPDHTAHAQASAPSHILLSKLTFLADGRVPLYIGPGVTGVTLEKSSLTGRTNGLAVYLDAESARNTISGNHFGIVGKREQIAIDGSAYNTISGNSFDNPISGGIFLYRNCGEGGTIRHQKPQHNTISGNTFTYQMAYAAKPAVWLNSRNGVQRHCFLDPAHPFGSSLSSLDFAQFNTVTGNRLIGGGPSLIRNTDPSNIVTGNGQ</sequence>
<evidence type="ECO:0000259" key="2">
    <source>
        <dbReference type="Pfam" id="PF05048"/>
    </source>
</evidence>
<feature type="chain" id="PRO_5008890299" description="Periplasmic copper-binding protein NosD beta helix domain-containing protein" evidence="1">
    <location>
        <begin position="27"/>
        <end position="357"/>
    </location>
</feature>
<reference evidence="3 4" key="1">
    <citation type="journal article" date="2016" name="Syst. Appl. Microbiol.">
        <title>Pararhizobium polonicum sp. nov. isolated from tumors on stone fruit rootstocks.</title>
        <authorList>
            <person name="Pulawska J."/>
            <person name="Kuzmanovic N."/>
            <person name="Willems A."/>
            <person name="Pothier J.F."/>
        </authorList>
    </citation>
    <scope>NUCLEOTIDE SEQUENCE [LARGE SCALE GENOMIC DNA]</scope>
    <source>
        <strain evidence="3 4">F5.1</strain>
    </source>
</reference>
<organism evidence="3 4">
    <name type="scientific">Pararhizobium polonicum</name>
    <dbReference type="NCBI Taxonomy" id="1612624"/>
    <lineage>
        <taxon>Bacteria</taxon>
        <taxon>Pseudomonadati</taxon>
        <taxon>Pseudomonadota</taxon>
        <taxon>Alphaproteobacteria</taxon>
        <taxon>Hyphomicrobiales</taxon>
        <taxon>Rhizobiaceae</taxon>
        <taxon>Rhizobium/Agrobacterium group</taxon>
        <taxon>Pararhizobium</taxon>
    </lineage>
</organism>
<feature type="signal peptide" evidence="1">
    <location>
        <begin position="1"/>
        <end position="26"/>
    </location>
</feature>
<comment type="caution">
    <text evidence="3">The sequence shown here is derived from an EMBL/GenBank/DDBJ whole genome shotgun (WGS) entry which is preliminary data.</text>
</comment>
<dbReference type="AlphaFoldDB" id="A0A1C7P6N3"/>
<gene>
    <name evidence="3" type="ORF">ADU59_04065</name>
</gene>
<keyword evidence="4" id="KW-1185">Reference proteome</keyword>
<dbReference type="STRING" id="1612624.ADU59_04065"/>
<feature type="domain" description="Periplasmic copper-binding protein NosD beta helix" evidence="2">
    <location>
        <begin position="192"/>
        <end position="288"/>
    </location>
</feature>
<keyword evidence="1" id="KW-0732">Signal</keyword>
<accession>A0A1C7P6N3</accession>
<dbReference type="InterPro" id="IPR012334">
    <property type="entry name" value="Pectin_lyas_fold"/>
</dbReference>
<proteinExistence type="predicted"/>